<reference evidence="2 3" key="1">
    <citation type="submission" date="2020-07" db="EMBL/GenBank/DDBJ databases">
        <title>Alkalicella. sp. LB2 genome.</title>
        <authorList>
            <person name="Postec A."/>
            <person name="Quemeneur M."/>
        </authorList>
    </citation>
    <scope>NUCLEOTIDE SEQUENCE [LARGE SCALE GENOMIC DNA]</scope>
    <source>
        <strain evidence="2 3">LB2</strain>
    </source>
</reference>
<keyword evidence="1" id="KW-0472">Membrane</keyword>
<dbReference type="Proteomes" id="UP000516160">
    <property type="component" value="Chromosome"/>
</dbReference>
<evidence type="ECO:0000313" key="3">
    <source>
        <dbReference type="Proteomes" id="UP000516160"/>
    </source>
</evidence>
<dbReference type="AlphaFoldDB" id="A0A7G9WCY7"/>
<protein>
    <submittedName>
        <fullName evidence="2">Uncharacterized protein</fullName>
    </submittedName>
</protein>
<keyword evidence="1" id="KW-1133">Transmembrane helix</keyword>
<keyword evidence="1" id="KW-0812">Transmembrane</keyword>
<name>A0A7G9WCY7_ALKCA</name>
<dbReference type="EMBL" id="CP058559">
    <property type="protein sequence ID" value="QNO16549.1"/>
    <property type="molecule type" value="Genomic_DNA"/>
</dbReference>
<gene>
    <name evidence="2" type="ORF">HYG86_18105</name>
</gene>
<feature type="transmembrane region" description="Helical" evidence="1">
    <location>
        <begin position="34"/>
        <end position="54"/>
    </location>
</feature>
<evidence type="ECO:0000313" key="2">
    <source>
        <dbReference type="EMBL" id="QNO16549.1"/>
    </source>
</evidence>
<organism evidence="2 3">
    <name type="scientific">Alkalicella caledoniensis</name>
    <dbReference type="NCBI Taxonomy" id="2731377"/>
    <lineage>
        <taxon>Bacteria</taxon>
        <taxon>Bacillati</taxon>
        <taxon>Bacillota</taxon>
        <taxon>Clostridia</taxon>
        <taxon>Eubacteriales</taxon>
        <taxon>Proteinivoracaceae</taxon>
        <taxon>Alkalicella</taxon>
    </lineage>
</organism>
<accession>A0A7G9WCY7</accession>
<evidence type="ECO:0000256" key="1">
    <source>
        <dbReference type="SAM" id="Phobius"/>
    </source>
</evidence>
<sequence>MVNKKLISKKGWNWEAFWKSFYWYGKKGMTGQTIIMVILVFGSVGIGLIPIMFYCGLNGNRDFYNHVKKTSFII</sequence>
<proteinExistence type="predicted"/>
<dbReference type="RefSeq" id="WP_213166942.1">
    <property type="nucleotide sequence ID" value="NZ_CP058559.1"/>
</dbReference>
<dbReference type="KEGG" id="acae:HYG86_18105"/>
<keyword evidence="3" id="KW-1185">Reference proteome</keyword>